<gene>
    <name evidence="2" type="ORF">ABIE08_000012</name>
</gene>
<sequence>MSHAQNPDILLRLRRASGHLTSVIAMVEDGRDCLDLAQQMQAVIKAIESTKRILIHHHIDEHLGAAASALPAAEARALVEEIKEVSKYL</sequence>
<comment type="caution">
    <text evidence="2">The sequence shown here is derived from an EMBL/GenBank/DDBJ whole genome shotgun (WGS) entry which is preliminary data.</text>
</comment>
<comment type="similarity">
    <text evidence="1">Belongs to the FrmR/RcnR family.</text>
</comment>
<evidence type="ECO:0000313" key="2">
    <source>
        <dbReference type="EMBL" id="MET4632099.1"/>
    </source>
</evidence>
<dbReference type="GO" id="GO:0003677">
    <property type="term" value="F:DNA binding"/>
    <property type="evidence" value="ECO:0007669"/>
    <property type="project" value="UniProtKB-KW"/>
</dbReference>
<evidence type="ECO:0000256" key="1">
    <source>
        <dbReference type="ARBA" id="ARBA00005260"/>
    </source>
</evidence>
<dbReference type="Proteomes" id="UP001549321">
    <property type="component" value="Unassembled WGS sequence"/>
</dbReference>
<dbReference type="PANTHER" id="PTHR33677">
    <property type="entry name" value="TRANSCRIPTIONAL REPRESSOR FRMR-RELATED"/>
    <property type="match status" value="1"/>
</dbReference>
<name>A0ABV2QSW2_9HYPH</name>
<dbReference type="Gene3D" id="1.20.58.1000">
    <property type="entry name" value="Metal-sensitive repressor, helix protomer"/>
    <property type="match status" value="1"/>
</dbReference>
<evidence type="ECO:0000313" key="3">
    <source>
        <dbReference type="Proteomes" id="UP001549321"/>
    </source>
</evidence>
<organism evidence="2 3">
    <name type="scientific">Kaistia defluvii</name>
    <dbReference type="NCBI Taxonomy" id="410841"/>
    <lineage>
        <taxon>Bacteria</taxon>
        <taxon>Pseudomonadati</taxon>
        <taxon>Pseudomonadota</taxon>
        <taxon>Alphaproteobacteria</taxon>
        <taxon>Hyphomicrobiales</taxon>
        <taxon>Kaistiaceae</taxon>
        <taxon>Kaistia</taxon>
    </lineage>
</organism>
<keyword evidence="3" id="KW-1185">Reference proteome</keyword>
<proteinExistence type="inferred from homology"/>
<dbReference type="EMBL" id="JBEPSM010000001">
    <property type="protein sequence ID" value="MET4632099.1"/>
    <property type="molecule type" value="Genomic_DNA"/>
</dbReference>
<dbReference type="InterPro" id="IPR003735">
    <property type="entry name" value="Metal_Tscrpt_repr"/>
</dbReference>
<reference evidence="2 3" key="1">
    <citation type="submission" date="2024-06" db="EMBL/GenBank/DDBJ databases">
        <title>Sorghum-associated microbial communities from plants grown in Nebraska, USA.</title>
        <authorList>
            <person name="Schachtman D."/>
        </authorList>
    </citation>
    <scope>NUCLEOTIDE SEQUENCE [LARGE SCALE GENOMIC DNA]</scope>
    <source>
        <strain evidence="2 3">3207</strain>
    </source>
</reference>
<dbReference type="PANTHER" id="PTHR33677:SF5">
    <property type="entry name" value="TRANSCRIPTIONAL REPRESSOR FRMR"/>
    <property type="match status" value="1"/>
</dbReference>
<protein>
    <submittedName>
        <fullName evidence="2">DNA-binding FrmR family transcriptional regulator</fullName>
    </submittedName>
</protein>
<dbReference type="RefSeq" id="WP_354547816.1">
    <property type="nucleotide sequence ID" value="NZ_JBEPSM010000001.1"/>
</dbReference>
<keyword evidence="2" id="KW-0238">DNA-binding</keyword>
<dbReference type="InterPro" id="IPR038390">
    <property type="entry name" value="Metal_Tscrpt_repr_sf"/>
</dbReference>
<dbReference type="Pfam" id="PF02583">
    <property type="entry name" value="Trns_repr_metal"/>
    <property type="match status" value="1"/>
</dbReference>
<accession>A0ABV2QSW2</accession>